<dbReference type="InterPro" id="IPR036396">
    <property type="entry name" value="Cyt_P450_sf"/>
</dbReference>
<evidence type="ECO:0000256" key="3">
    <source>
        <dbReference type="ARBA" id="ARBA00022617"/>
    </source>
</evidence>
<dbReference type="FunFam" id="1.10.630.10:FF:000016">
    <property type="entry name" value="Cytochrome P450 78A5"/>
    <property type="match status" value="1"/>
</dbReference>
<dbReference type="STRING" id="88036.D8S8D1"/>
<dbReference type="Pfam" id="PF00067">
    <property type="entry name" value="p450"/>
    <property type="match status" value="1"/>
</dbReference>
<dbReference type="OrthoDB" id="1470350at2759"/>
<dbReference type="GO" id="GO:0005506">
    <property type="term" value="F:iron ion binding"/>
    <property type="evidence" value="ECO:0007669"/>
    <property type="project" value="InterPro"/>
</dbReference>
<accession>D8S8D1</accession>
<dbReference type="HOGENOM" id="CLU_001570_4_0_1"/>
<dbReference type="eggNOG" id="KOG0156">
    <property type="taxonomic scope" value="Eukaryota"/>
</dbReference>
<evidence type="ECO:0000256" key="6">
    <source>
        <dbReference type="ARBA" id="ARBA00023004"/>
    </source>
</evidence>
<dbReference type="PROSITE" id="PS00086">
    <property type="entry name" value="CYTOCHROME_P450"/>
    <property type="match status" value="1"/>
</dbReference>
<dbReference type="PANTHER" id="PTHR47946">
    <property type="entry name" value="CYTOCHROME P450 78A7-RELATED"/>
    <property type="match status" value="1"/>
</dbReference>
<dbReference type="InParanoid" id="D8S8D1"/>
<gene>
    <name evidence="10" type="ORF">SELMODRAFT_110896</name>
</gene>
<evidence type="ECO:0000313" key="10">
    <source>
        <dbReference type="EMBL" id="EFJ19505.1"/>
    </source>
</evidence>
<sequence>MAFSLGNTRMIITSKPEVARELLNSSEFADRPLKQSAQQLLFGRAIGFAPYGDYWRNLRRIASNYLFSPRQIAAHEPSRQAETTRMIEAMSTFAAENDGLVRVRDFLQRASLNNIMQTVFGRRFEDGSEDATQLSEMVREGFELLGAFNWADHLPVLKAVDPQNILQRCAVLVPRVTSFVQRIIDEHHQSVDKKVAEADFVDVLLSLDGEDKLIDADMIAVLWEMIFRGTDTVALLTEWILAELVLHPEMQSKLRHEITSMVGGKSELAEPDLHKMVYLQAVVKETLRMHPPGPLLSWARLAIHDVSLSGHHVPAGTTAMVNMWSITHDPSIWSEPEKFNPERFLEQDIDVKGTDLRLAPFGAGRRVCPGRALGLATVLLWTARLVQQFEFQADPTHPVDLTEVLKLSSEMVAPLVVKVL</sequence>
<reference evidence="10 11" key="1">
    <citation type="journal article" date="2011" name="Science">
        <title>The Selaginella genome identifies genetic changes associated with the evolution of vascular plants.</title>
        <authorList>
            <person name="Banks J.A."/>
            <person name="Nishiyama T."/>
            <person name="Hasebe M."/>
            <person name="Bowman J.L."/>
            <person name="Gribskov M."/>
            <person name="dePamphilis C."/>
            <person name="Albert V.A."/>
            <person name="Aono N."/>
            <person name="Aoyama T."/>
            <person name="Ambrose B.A."/>
            <person name="Ashton N.W."/>
            <person name="Axtell M.J."/>
            <person name="Barker E."/>
            <person name="Barker M.S."/>
            <person name="Bennetzen J.L."/>
            <person name="Bonawitz N.D."/>
            <person name="Chapple C."/>
            <person name="Cheng C."/>
            <person name="Correa L.G."/>
            <person name="Dacre M."/>
            <person name="DeBarry J."/>
            <person name="Dreyer I."/>
            <person name="Elias M."/>
            <person name="Engstrom E.M."/>
            <person name="Estelle M."/>
            <person name="Feng L."/>
            <person name="Finet C."/>
            <person name="Floyd S.K."/>
            <person name="Frommer W.B."/>
            <person name="Fujita T."/>
            <person name="Gramzow L."/>
            <person name="Gutensohn M."/>
            <person name="Harholt J."/>
            <person name="Hattori M."/>
            <person name="Heyl A."/>
            <person name="Hirai T."/>
            <person name="Hiwatashi Y."/>
            <person name="Ishikawa M."/>
            <person name="Iwata M."/>
            <person name="Karol K.G."/>
            <person name="Koehler B."/>
            <person name="Kolukisaoglu U."/>
            <person name="Kubo M."/>
            <person name="Kurata T."/>
            <person name="Lalonde S."/>
            <person name="Li K."/>
            <person name="Li Y."/>
            <person name="Litt A."/>
            <person name="Lyons E."/>
            <person name="Manning G."/>
            <person name="Maruyama T."/>
            <person name="Michael T.P."/>
            <person name="Mikami K."/>
            <person name="Miyazaki S."/>
            <person name="Morinaga S."/>
            <person name="Murata T."/>
            <person name="Mueller-Roeber B."/>
            <person name="Nelson D.R."/>
            <person name="Obara M."/>
            <person name="Oguri Y."/>
            <person name="Olmstead R.G."/>
            <person name="Onodera N."/>
            <person name="Petersen B.L."/>
            <person name="Pils B."/>
            <person name="Prigge M."/>
            <person name="Rensing S.A."/>
            <person name="Riano-Pachon D.M."/>
            <person name="Roberts A.W."/>
            <person name="Sato Y."/>
            <person name="Scheller H.V."/>
            <person name="Schulz B."/>
            <person name="Schulz C."/>
            <person name="Shakirov E.V."/>
            <person name="Shibagaki N."/>
            <person name="Shinohara N."/>
            <person name="Shippen D.E."/>
            <person name="Soerensen I."/>
            <person name="Sotooka R."/>
            <person name="Sugimoto N."/>
            <person name="Sugita M."/>
            <person name="Sumikawa N."/>
            <person name="Tanurdzic M."/>
            <person name="Theissen G."/>
            <person name="Ulvskov P."/>
            <person name="Wakazuki S."/>
            <person name="Weng J.K."/>
            <person name="Willats W.W."/>
            <person name="Wipf D."/>
            <person name="Wolf P.G."/>
            <person name="Yang L."/>
            <person name="Zimmer A.D."/>
            <person name="Zhu Q."/>
            <person name="Mitros T."/>
            <person name="Hellsten U."/>
            <person name="Loque D."/>
            <person name="Otillar R."/>
            <person name="Salamov A."/>
            <person name="Schmutz J."/>
            <person name="Shapiro H."/>
            <person name="Lindquist E."/>
            <person name="Lucas S."/>
            <person name="Rokhsar D."/>
            <person name="Grigoriev I.V."/>
        </authorList>
    </citation>
    <scope>NUCLEOTIDE SEQUENCE [LARGE SCALE GENOMIC DNA]</scope>
</reference>
<feature type="binding site" description="axial binding residue" evidence="8">
    <location>
        <position position="368"/>
    </location>
    <ligand>
        <name>heme</name>
        <dbReference type="ChEBI" id="CHEBI:30413"/>
    </ligand>
    <ligandPart>
        <name>Fe</name>
        <dbReference type="ChEBI" id="CHEBI:18248"/>
    </ligandPart>
</feature>
<keyword evidence="6 8" id="KW-0408">Iron</keyword>
<dbReference type="OMA" id="MINEIFR"/>
<dbReference type="GO" id="GO:0004497">
    <property type="term" value="F:monooxygenase activity"/>
    <property type="evidence" value="ECO:0007669"/>
    <property type="project" value="UniProtKB-KW"/>
</dbReference>
<dbReference type="SUPFAM" id="SSF48264">
    <property type="entry name" value="Cytochrome P450"/>
    <property type="match status" value="1"/>
</dbReference>
<keyword evidence="5 9" id="KW-0560">Oxidoreductase</keyword>
<evidence type="ECO:0000256" key="4">
    <source>
        <dbReference type="ARBA" id="ARBA00022723"/>
    </source>
</evidence>
<dbReference type="InterPro" id="IPR051996">
    <property type="entry name" value="Cytochrome_P450_78A"/>
</dbReference>
<dbReference type="AlphaFoldDB" id="D8S8D1"/>
<evidence type="ECO:0008006" key="12">
    <source>
        <dbReference type="Google" id="ProtNLM"/>
    </source>
</evidence>
<keyword evidence="4 8" id="KW-0479">Metal-binding</keyword>
<evidence type="ECO:0000256" key="5">
    <source>
        <dbReference type="ARBA" id="ARBA00023002"/>
    </source>
</evidence>
<protein>
    <recommendedName>
        <fullName evidence="12">Cytochrome P450-dependent monooxygenase</fullName>
    </recommendedName>
</protein>
<dbReference type="Gramene" id="EFJ19505">
    <property type="protein sequence ID" value="EFJ19505"/>
    <property type="gene ID" value="SELMODRAFT_110896"/>
</dbReference>
<evidence type="ECO:0000256" key="7">
    <source>
        <dbReference type="ARBA" id="ARBA00023033"/>
    </source>
</evidence>
<dbReference type="CDD" id="cd11076">
    <property type="entry name" value="CYP78"/>
    <property type="match status" value="1"/>
</dbReference>
<organism evidence="11">
    <name type="scientific">Selaginella moellendorffii</name>
    <name type="common">Spikemoss</name>
    <dbReference type="NCBI Taxonomy" id="88036"/>
    <lineage>
        <taxon>Eukaryota</taxon>
        <taxon>Viridiplantae</taxon>
        <taxon>Streptophyta</taxon>
        <taxon>Embryophyta</taxon>
        <taxon>Tracheophyta</taxon>
        <taxon>Lycopodiopsida</taxon>
        <taxon>Selaginellales</taxon>
        <taxon>Selaginellaceae</taxon>
        <taxon>Selaginella</taxon>
    </lineage>
</organism>
<dbReference type="KEGG" id="smo:SELMODRAFT_110896"/>
<comment type="similarity">
    <text evidence="2 9">Belongs to the cytochrome P450 family.</text>
</comment>
<dbReference type="InterPro" id="IPR001128">
    <property type="entry name" value="Cyt_P450"/>
</dbReference>
<dbReference type="GO" id="GO:0016705">
    <property type="term" value="F:oxidoreductase activity, acting on paired donors, with incorporation or reduction of molecular oxygen"/>
    <property type="evidence" value="ECO:0007669"/>
    <property type="project" value="InterPro"/>
</dbReference>
<dbReference type="PANTHER" id="PTHR47946:SF6">
    <property type="entry name" value="CYTOCHROME P450 78A7"/>
    <property type="match status" value="1"/>
</dbReference>
<comment type="cofactor">
    <cofactor evidence="1 8">
        <name>heme</name>
        <dbReference type="ChEBI" id="CHEBI:30413"/>
    </cofactor>
</comment>
<dbReference type="Gene3D" id="1.10.630.10">
    <property type="entry name" value="Cytochrome P450"/>
    <property type="match status" value="1"/>
</dbReference>
<evidence type="ECO:0000256" key="8">
    <source>
        <dbReference type="PIRSR" id="PIRSR602401-1"/>
    </source>
</evidence>
<dbReference type="PRINTS" id="PR00385">
    <property type="entry name" value="P450"/>
</dbReference>
<keyword evidence="3 8" id="KW-0349">Heme</keyword>
<evidence type="ECO:0000256" key="9">
    <source>
        <dbReference type="RuleBase" id="RU000461"/>
    </source>
</evidence>
<dbReference type="InterPro" id="IPR017972">
    <property type="entry name" value="Cyt_P450_CS"/>
</dbReference>
<evidence type="ECO:0000313" key="11">
    <source>
        <dbReference type="Proteomes" id="UP000001514"/>
    </source>
</evidence>
<evidence type="ECO:0000256" key="2">
    <source>
        <dbReference type="ARBA" id="ARBA00010617"/>
    </source>
</evidence>
<keyword evidence="11" id="KW-1185">Reference proteome</keyword>
<dbReference type="EMBL" id="GL377606">
    <property type="protein sequence ID" value="EFJ19505.1"/>
    <property type="molecule type" value="Genomic_DNA"/>
</dbReference>
<dbReference type="FunCoup" id="D8S8D1">
    <property type="interactions" value="84"/>
</dbReference>
<name>D8S8D1_SELML</name>
<dbReference type="PRINTS" id="PR00463">
    <property type="entry name" value="EP450I"/>
</dbReference>
<proteinExistence type="inferred from homology"/>
<keyword evidence="7 9" id="KW-0503">Monooxygenase</keyword>
<evidence type="ECO:0000256" key="1">
    <source>
        <dbReference type="ARBA" id="ARBA00001971"/>
    </source>
</evidence>
<dbReference type="Proteomes" id="UP000001514">
    <property type="component" value="Unassembled WGS sequence"/>
</dbReference>
<dbReference type="GO" id="GO:0020037">
    <property type="term" value="F:heme binding"/>
    <property type="evidence" value="ECO:0007669"/>
    <property type="project" value="InterPro"/>
</dbReference>
<dbReference type="InterPro" id="IPR002401">
    <property type="entry name" value="Cyt_P450_E_grp-I"/>
</dbReference>